<dbReference type="Pfam" id="PF08401">
    <property type="entry name" value="ArdcN"/>
    <property type="match status" value="1"/>
</dbReference>
<dbReference type="GO" id="GO:0003697">
    <property type="term" value="F:single-stranded DNA binding"/>
    <property type="evidence" value="ECO:0007669"/>
    <property type="project" value="InterPro"/>
</dbReference>
<dbReference type="InterPro" id="IPR013610">
    <property type="entry name" value="ArdC_N"/>
</dbReference>
<evidence type="ECO:0000313" key="3">
    <source>
        <dbReference type="EMBL" id="ECK6930490.1"/>
    </source>
</evidence>
<keyword evidence="4" id="KW-1185">Reference proteome</keyword>
<organism evidence="3">
    <name type="scientific">Campylobacter upsaliensis</name>
    <dbReference type="NCBI Taxonomy" id="28080"/>
    <lineage>
        <taxon>Bacteria</taxon>
        <taxon>Pseudomonadati</taxon>
        <taxon>Campylobacterota</taxon>
        <taxon>Epsilonproteobacteria</taxon>
        <taxon>Campylobacterales</taxon>
        <taxon>Campylobacteraceae</taxon>
        <taxon>Campylobacter</taxon>
    </lineage>
</organism>
<proteinExistence type="predicted"/>
<dbReference type="AlphaFoldDB" id="A0A5L4NZM7"/>
<gene>
    <name evidence="2" type="ORF">CT510_08165</name>
    <name evidence="3" type="ORF">FSE91_06720</name>
</gene>
<dbReference type="RefSeq" id="WP_199360930.1">
    <property type="nucleotide sequence ID" value="NZ_JAEMGF010000025.1"/>
</dbReference>
<dbReference type="EMBL" id="AAJCUB010000026">
    <property type="protein sequence ID" value="ECK6930490.1"/>
    <property type="molecule type" value="Genomic_DNA"/>
</dbReference>
<evidence type="ECO:0000259" key="1">
    <source>
        <dbReference type="Pfam" id="PF08401"/>
    </source>
</evidence>
<name>A0A5L4NZM7_CAMUP</name>
<reference evidence="3" key="2">
    <citation type="submission" date="2019-08" db="EMBL/GenBank/DDBJ databases">
        <authorList>
            <consortium name="GenomeTrakr network: Whole genome sequencing for foodborne pathogen traceback"/>
        </authorList>
    </citation>
    <scope>NUCLEOTIDE SEQUENCE</scope>
    <source>
        <strain evidence="3">TTU_623</strain>
    </source>
</reference>
<accession>A0A5L4NZM7</accession>
<feature type="domain" description="N-terminal" evidence="1">
    <location>
        <begin position="38"/>
        <end position="105"/>
    </location>
</feature>
<dbReference type="Proteomes" id="UP000535305">
    <property type="component" value="Unassembled WGS sequence"/>
</dbReference>
<reference evidence="2 4" key="1">
    <citation type="submission" date="2018-06" db="EMBL/GenBank/DDBJ databases">
        <authorList>
            <consortium name="PulseNet: The National Subtyping Network for Foodborne Disease Surveillance"/>
            <person name="Tarr C.L."/>
            <person name="Trees E."/>
            <person name="Katz L.S."/>
            <person name="Carleton-Romer H.A."/>
            <person name="Stroika S."/>
            <person name="Kucerova Z."/>
            <person name="Roache K.F."/>
            <person name="Sabol A.L."/>
            <person name="Besser J."/>
            <person name="Gerner-Smidt P."/>
        </authorList>
    </citation>
    <scope>NUCLEOTIDE SEQUENCE [LARGE SCALE GENOMIC DNA]</scope>
    <source>
        <strain evidence="2 4">PNUSAC003104</strain>
    </source>
</reference>
<evidence type="ECO:0000313" key="4">
    <source>
        <dbReference type="Proteomes" id="UP000535305"/>
    </source>
</evidence>
<dbReference type="EMBL" id="AABVLA010000040">
    <property type="protein sequence ID" value="EAJ1622603.1"/>
    <property type="molecule type" value="Genomic_DNA"/>
</dbReference>
<protein>
    <submittedName>
        <fullName evidence="3">DUF1738 domain-containing protein</fullName>
    </submittedName>
</protein>
<evidence type="ECO:0000313" key="2">
    <source>
        <dbReference type="EMBL" id="EAJ1622603.1"/>
    </source>
</evidence>
<comment type="caution">
    <text evidence="3">The sequence shown here is derived from an EMBL/GenBank/DDBJ whole genome shotgun (WGS) entry which is preliminary data.</text>
</comment>
<sequence length="262" mass="30333">MTSFNDTNNNNYVKWEDKTNAERLASINNYYKMILAKSIGEKKMFWNKSMDAKEIDNTIPYNASTGKAYGGVISLALRAVTDLNNYPNSDFITMRQANLLHGKLKFEVNENGEKIYPKGVKMTILKEYEYQPKLNSQGQPLTKSIEKDGQVIQQPVMEKVYLKEPKLETITLYHTSQFNDLDHSKLKGRDLSSLEQYRENQKDNPRDIRPKLEFLDLSKGVTKDLCNFLTSQNKGIDYHKIQQQSLNQIKSQDKVQEQSRSM</sequence>